<evidence type="ECO:0000313" key="2">
    <source>
        <dbReference type="Proteomes" id="UP001195483"/>
    </source>
</evidence>
<dbReference type="Proteomes" id="UP001195483">
    <property type="component" value="Unassembled WGS sequence"/>
</dbReference>
<reference evidence="1" key="1">
    <citation type="journal article" date="2021" name="Genome Biol. Evol.">
        <title>A High-Quality Reference Genome for a Parasitic Bivalve with Doubly Uniparental Inheritance (Bivalvia: Unionida).</title>
        <authorList>
            <person name="Smith C.H."/>
        </authorList>
    </citation>
    <scope>NUCLEOTIDE SEQUENCE</scope>
    <source>
        <strain evidence="1">CHS0354</strain>
    </source>
</reference>
<evidence type="ECO:0000313" key="1">
    <source>
        <dbReference type="EMBL" id="KAK3612506.1"/>
    </source>
</evidence>
<dbReference type="EMBL" id="JAEAOA010001453">
    <property type="protein sequence ID" value="KAK3612506.1"/>
    <property type="molecule type" value="Genomic_DNA"/>
</dbReference>
<dbReference type="AlphaFoldDB" id="A0AAE0TLN4"/>
<reference evidence="1" key="2">
    <citation type="journal article" date="2021" name="Genome Biol. Evol.">
        <title>Developing a high-quality reference genome for a parasitic bivalve with doubly uniparental inheritance (Bivalvia: Unionida).</title>
        <authorList>
            <person name="Smith C.H."/>
        </authorList>
    </citation>
    <scope>NUCLEOTIDE SEQUENCE</scope>
    <source>
        <strain evidence="1">CHS0354</strain>
        <tissue evidence="1">Mantle</tissue>
    </source>
</reference>
<protein>
    <submittedName>
        <fullName evidence="1">Uncharacterized protein</fullName>
    </submittedName>
</protein>
<name>A0AAE0TLN4_9BIVA</name>
<organism evidence="1 2">
    <name type="scientific">Potamilus streckersoni</name>
    <dbReference type="NCBI Taxonomy" id="2493646"/>
    <lineage>
        <taxon>Eukaryota</taxon>
        <taxon>Metazoa</taxon>
        <taxon>Spiralia</taxon>
        <taxon>Lophotrochozoa</taxon>
        <taxon>Mollusca</taxon>
        <taxon>Bivalvia</taxon>
        <taxon>Autobranchia</taxon>
        <taxon>Heteroconchia</taxon>
        <taxon>Palaeoheterodonta</taxon>
        <taxon>Unionida</taxon>
        <taxon>Unionoidea</taxon>
        <taxon>Unionidae</taxon>
        <taxon>Ambleminae</taxon>
        <taxon>Lampsilini</taxon>
        <taxon>Potamilus</taxon>
    </lineage>
</organism>
<keyword evidence="2" id="KW-1185">Reference proteome</keyword>
<gene>
    <name evidence="1" type="ORF">CHS0354_024476</name>
</gene>
<accession>A0AAE0TLN4</accession>
<proteinExistence type="predicted"/>
<comment type="caution">
    <text evidence="1">The sequence shown here is derived from an EMBL/GenBank/DDBJ whole genome shotgun (WGS) entry which is preliminary data.</text>
</comment>
<sequence length="283" mass="32172">MQLSIHSDHHESTFKVTWDGWYDIDSGISKYEVEVFHLIPDGKVSETTKLKYGDKILGIPGPFNSSVSATVVSLGPVGAYTVLLIAFDRAGNKKSSRRILIFDNISIVEKINNPLKVTSASKETKYKWITKLCQSVHVEWHNRFANKKHEVNGWLNSVEKVYNVDSVLDDNEGKRQINRKDNVHGIVRFDVGYEKIYESNIEYITFKSISDIHAESVDLKEDIIDGKRLVIHVRAYDIMGKFAEDTVNVTIDTSPPVIKNLWLTRGDRVNISVSSVREFTNLT</sequence>
<reference evidence="1" key="3">
    <citation type="submission" date="2023-05" db="EMBL/GenBank/DDBJ databases">
        <authorList>
            <person name="Smith C.H."/>
        </authorList>
    </citation>
    <scope>NUCLEOTIDE SEQUENCE</scope>
    <source>
        <strain evidence="1">CHS0354</strain>
        <tissue evidence="1">Mantle</tissue>
    </source>
</reference>